<feature type="region of interest" description="Disordered" evidence="1">
    <location>
        <begin position="1"/>
        <end position="20"/>
    </location>
</feature>
<feature type="compositionally biased region" description="Polar residues" evidence="1">
    <location>
        <begin position="454"/>
        <end position="464"/>
    </location>
</feature>
<feature type="compositionally biased region" description="Acidic residues" evidence="1">
    <location>
        <begin position="612"/>
        <end position="623"/>
    </location>
</feature>
<gene>
    <name evidence="2" type="ORF">FDP41_013187</name>
</gene>
<feature type="compositionally biased region" description="Polar residues" evidence="1">
    <location>
        <begin position="308"/>
        <end position="341"/>
    </location>
</feature>
<sequence>MLSDHSSSQASPPSSTTHFARRSPVVFRHATLAPSSSSTFGIFNSSSKRLACPCLNLQINVVPSTTIPFDEWSLKGVTTNNDENLNNNFTSNSPNNNNSTTKLFSKSVVHEICTRFPSVESKKVQFLKGSSIAGVQSSLDIFMETHIVGAEDGDANFKVYRCLNCETFFGIYMMNEQVFLLNSTELIDESLQEKIKQQEDYSKIFHIVPKASTTNPCQELDNELQKHQILVQYQKDMQKKLNDEKLNMEQRIKDFMKNEKLQYQKLLLKTQAEKDIIFRKAKGILSQQQFVPTLVLENGIDRSERLSETNMSQPRFSTISQDESGLSDTSFEASPNTTSFTLDEKIKQAMSTPSFQSKKESKITLSKQPEQPKLSFKKSSEVTLPSTEDDDLTQKSFHYRKMVSKNLSRTYTPGAFFNFDEEEPETTEDNETQNEEEEEELDSTTETEELLSNNVANTEPQVLSTTTAQQPRTRRRLEFRQPSQLPKPQVNLYGSSVPISIPMRPMRLENTGGAEKLPLYYEATDKQVTPEQRKERTKSFKTKPRLDDDPFTEVPQSYIERYMTFRDEYIKKIEDVPSSQEEEHENTSTTAEHIDLEETEQTASTESHKDEDDFSLENDDNFE</sequence>
<reference evidence="2 3" key="1">
    <citation type="journal article" date="2019" name="Sci. Rep.">
        <title>Nanopore sequencing improves the draft genome of the human pathogenic amoeba Naegleria fowleri.</title>
        <authorList>
            <person name="Liechti N."/>
            <person name="Schurch N."/>
            <person name="Bruggmann R."/>
            <person name="Wittwer M."/>
        </authorList>
    </citation>
    <scope>NUCLEOTIDE SEQUENCE [LARGE SCALE GENOMIC DNA]</scope>
    <source>
        <strain evidence="2 3">ATCC 30894</strain>
    </source>
</reference>
<name>A0A6A5C2C8_NAEFO</name>
<dbReference type="RefSeq" id="XP_044565417.1">
    <property type="nucleotide sequence ID" value="XM_044703789.1"/>
</dbReference>
<protein>
    <submittedName>
        <fullName evidence="2">Uncharacterized protein</fullName>
    </submittedName>
</protein>
<proteinExistence type="predicted"/>
<comment type="caution">
    <text evidence="2">The sequence shown here is derived from an EMBL/GenBank/DDBJ whole genome shotgun (WGS) entry which is preliminary data.</text>
</comment>
<dbReference type="EMBL" id="VFQX01000017">
    <property type="protein sequence ID" value="KAF0980704.1"/>
    <property type="molecule type" value="Genomic_DNA"/>
</dbReference>
<evidence type="ECO:0000256" key="1">
    <source>
        <dbReference type="SAM" id="MobiDB-lite"/>
    </source>
</evidence>
<feature type="region of interest" description="Disordered" evidence="1">
    <location>
        <begin position="305"/>
        <end position="390"/>
    </location>
</feature>
<evidence type="ECO:0000313" key="2">
    <source>
        <dbReference type="EMBL" id="KAF0980704.1"/>
    </source>
</evidence>
<dbReference type="OrthoDB" id="10260778at2759"/>
<feature type="compositionally biased region" description="Acidic residues" evidence="1">
    <location>
        <begin position="419"/>
        <end position="449"/>
    </location>
</feature>
<dbReference type="AlphaFoldDB" id="A0A6A5C2C8"/>
<feature type="compositionally biased region" description="Basic and acidic residues" evidence="1">
    <location>
        <begin position="531"/>
        <end position="548"/>
    </location>
</feature>
<dbReference type="GeneID" id="68120402"/>
<dbReference type="VEuPathDB" id="AmoebaDB:FDP41_013187"/>
<dbReference type="OMA" id="CLNCETF"/>
<dbReference type="VEuPathDB" id="AmoebaDB:NF0027700"/>
<accession>A0A6A5C2C8</accession>
<feature type="region of interest" description="Disordered" evidence="1">
    <location>
        <begin position="573"/>
        <end position="623"/>
    </location>
</feature>
<organism evidence="2 3">
    <name type="scientific">Naegleria fowleri</name>
    <name type="common">Brain eating amoeba</name>
    <dbReference type="NCBI Taxonomy" id="5763"/>
    <lineage>
        <taxon>Eukaryota</taxon>
        <taxon>Discoba</taxon>
        <taxon>Heterolobosea</taxon>
        <taxon>Tetramitia</taxon>
        <taxon>Eutetramitia</taxon>
        <taxon>Vahlkampfiidae</taxon>
        <taxon>Naegleria</taxon>
    </lineage>
</organism>
<evidence type="ECO:0000313" key="3">
    <source>
        <dbReference type="Proteomes" id="UP000444721"/>
    </source>
</evidence>
<dbReference type="Proteomes" id="UP000444721">
    <property type="component" value="Unassembled WGS sequence"/>
</dbReference>
<feature type="compositionally biased region" description="Polar residues" evidence="1">
    <location>
        <begin position="481"/>
        <end position="494"/>
    </location>
</feature>
<dbReference type="VEuPathDB" id="AmoebaDB:NfTy_036070"/>
<feature type="region of interest" description="Disordered" evidence="1">
    <location>
        <begin position="526"/>
        <end position="553"/>
    </location>
</feature>
<feature type="compositionally biased region" description="Low complexity" evidence="1">
    <location>
        <begin position="1"/>
        <end position="18"/>
    </location>
</feature>
<keyword evidence="3" id="KW-1185">Reference proteome</keyword>
<feature type="region of interest" description="Disordered" evidence="1">
    <location>
        <begin position="414"/>
        <end position="494"/>
    </location>
</feature>